<protein>
    <recommendedName>
        <fullName evidence="4">Isochorismatase-like domain-containing protein</fullName>
    </recommendedName>
</protein>
<evidence type="ECO:0000313" key="2">
    <source>
        <dbReference type="EMBL" id="VDM74962.1"/>
    </source>
</evidence>
<keyword evidence="1" id="KW-0472">Membrane</keyword>
<organism evidence="2 3">
    <name type="scientific">Strongylus vulgaris</name>
    <name type="common">Blood worm</name>
    <dbReference type="NCBI Taxonomy" id="40348"/>
    <lineage>
        <taxon>Eukaryota</taxon>
        <taxon>Metazoa</taxon>
        <taxon>Ecdysozoa</taxon>
        <taxon>Nematoda</taxon>
        <taxon>Chromadorea</taxon>
        <taxon>Rhabditida</taxon>
        <taxon>Rhabditina</taxon>
        <taxon>Rhabditomorpha</taxon>
        <taxon>Strongyloidea</taxon>
        <taxon>Strongylidae</taxon>
        <taxon>Strongylus</taxon>
    </lineage>
</organism>
<keyword evidence="1" id="KW-0812">Transmembrane</keyword>
<dbReference type="EMBL" id="UYYB01094783">
    <property type="protein sequence ID" value="VDM74962.1"/>
    <property type="molecule type" value="Genomic_DNA"/>
</dbReference>
<sequence>MAARVLSRLTPKNTALFVCDLQEKFRYSITYPSPSQLLIKDGAKLLNIPIFVTEQYPKGLGHTVPELGLQDVKKYEKTRVCYFYTIKLYFFLLIFLFSPSKLTKRTMYLVF</sequence>
<gene>
    <name evidence="2" type="ORF">SVUK_LOCUS9960</name>
</gene>
<feature type="transmembrane region" description="Helical" evidence="1">
    <location>
        <begin position="80"/>
        <end position="98"/>
    </location>
</feature>
<keyword evidence="3" id="KW-1185">Reference proteome</keyword>
<dbReference type="PANTHER" id="PTHR14119">
    <property type="entry name" value="HYDROLASE"/>
    <property type="match status" value="1"/>
</dbReference>
<reference evidence="2 3" key="1">
    <citation type="submission" date="2018-11" db="EMBL/GenBank/DDBJ databases">
        <authorList>
            <consortium name="Pathogen Informatics"/>
        </authorList>
    </citation>
    <scope>NUCLEOTIDE SEQUENCE [LARGE SCALE GENOMIC DNA]</scope>
</reference>
<dbReference type="InterPro" id="IPR036380">
    <property type="entry name" value="Isochorismatase-like_sf"/>
</dbReference>
<proteinExistence type="predicted"/>
<dbReference type="AlphaFoldDB" id="A0A3P7L6J4"/>
<dbReference type="InterPro" id="IPR050993">
    <property type="entry name" value="Isochorismatase_domain"/>
</dbReference>
<dbReference type="Gene3D" id="3.40.50.850">
    <property type="entry name" value="Isochorismatase-like"/>
    <property type="match status" value="1"/>
</dbReference>
<dbReference type="Proteomes" id="UP000270094">
    <property type="component" value="Unassembled WGS sequence"/>
</dbReference>
<name>A0A3P7L6J4_STRVU</name>
<accession>A0A3P7L6J4</accession>
<evidence type="ECO:0000256" key="1">
    <source>
        <dbReference type="SAM" id="Phobius"/>
    </source>
</evidence>
<dbReference type="OrthoDB" id="269496at2759"/>
<dbReference type="SUPFAM" id="SSF52499">
    <property type="entry name" value="Isochorismatase-like hydrolases"/>
    <property type="match status" value="1"/>
</dbReference>
<keyword evidence="1" id="KW-1133">Transmembrane helix</keyword>
<evidence type="ECO:0008006" key="4">
    <source>
        <dbReference type="Google" id="ProtNLM"/>
    </source>
</evidence>
<evidence type="ECO:0000313" key="3">
    <source>
        <dbReference type="Proteomes" id="UP000270094"/>
    </source>
</evidence>
<dbReference type="PANTHER" id="PTHR14119:SF17">
    <property type="entry name" value="ISOCHORISMATASE DOMAIN-CONTAINING PROTEIN 1"/>
    <property type="match status" value="1"/>
</dbReference>